<evidence type="ECO:0000256" key="6">
    <source>
        <dbReference type="RuleBase" id="RU000320"/>
    </source>
</evidence>
<proteinExistence type="inferred from homology"/>
<feature type="domain" description="NADH:quinone oxidoreductase/Mrp antiporter transmembrane" evidence="7">
    <location>
        <begin position="128"/>
        <end position="269"/>
    </location>
</feature>
<dbReference type="GO" id="GO:0008137">
    <property type="term" value="F:NADH dehydrogenase (ubiquinone) activity"/>
    <property type="evidence" value="ECO:0007669"/>
    <property type="project" value="InterPro"/>
</dbReference>
<accession>A0A845EU65</accession>
<feature type="transmembrane region" description="Helical" evidence="5">
    <location>
        <begin position="132"/>
        <end position="151"/>
    </location>
</feature>
<feature type="transmembrane region" description="Helical" evidence="5">
    <location>
        <begin position="82"/>
        <end position="99"/>
    </location>
</feature>
<evidence type="ECO:0000256" key="2">
    <source>
        <dbReference type="ARBA" id="ARBA00022692"/>
    </source>
</evidence>
<dbReference type="Pfam" id="PF00361">
    <property type="entry name" value="Proton_antipo_M"/>
    <property type="match status" value="2"/>
</dbReference>
<protein>
    <recommendedName>
        <fullName evidence="5">NADH-quinone oxidoreductase subunit N</fullName>
        <ecNumber evidence="5">7.1.1.-</ecNumber>
    </recommendedName>
    <alternativeName>
        <fullName evidence="5">NADH dehydrogenase I subunit N</fullName>
    </alternativeName>
    <alternativeName>
        <fullName evidence="5">NDH-1 subunit N</fullName>
    </alternativeName>
</protein>
<keyword evidence="5" id="KW-1003">Cell membrane</keyword>
<evidence type="ECO:0000259" key="7">
    <source>
        <dbReference type="Pfam" id="PF00361"/>
    </source>
</evidence>
<dbReference type="NCBIfam" id="NF004446">
    <property type="entry name" value="PRK05777.2-4"/>
    <property type="match status" value="1"/>
</dbReference>
<dbReference type="EC" id="7.1.1.-" evidence="5"/>
<dbReference type="InterPro" id="IPR001750">
    <property type="entry name" value="ND/Mrp_TM"/>
</dbReference>
<dbReference type="NCBIfam" id="TIGR01770">
    <property type="entry name" value="NDH_I_N"/>
    <property type="match status" value="1"/>
</dbReference>
<keyword evidence="2 5" id="KW-0812">Transmembrane</keyword>
<evidence type="ECO:0000313" key="9">
    <source>
        <dbReference type="Proteomes" id="UP000447833"/>
    </source>
</evidence>
<evidence type="ECO:0000256" key="4">
    <source>
        <dbReference type="ARBA" id="ARBA00023136"/>
    </source>
</evidence>
<evidence type="ECO:0000256" key="1">
    <source>
        <dbReference type="ARBA" id="ARBA00004651"/>
    </source>
</evidence>
<evidence type="ECO:0000313" key="8">
    <source>
        <dbReference type="EMBL" id="MYL62343.1"/>
    </source>
</evidence>
<feature type="transmembrane region" description="Helical" evidence="5">
    <location>
        <begin position="322"/>
        <end position="342"/>
    </location>
</feature>
<evidence type="ECO:0000256" key="5">
    <source>
        <dbReference type="HAMAP-Rule" id="MF_00445"/>
    </source>
</evidence>
<comment type="subunit">
    <text evidence="5">NDH-1 is composed of 14 different subunits. Subunits NuoA, H, J, K, L, M, N constitute the membrane sector of the complex.</text>
</comment>
<comment type="similarity">
    <text evidence="5">Belongs to the complex I subunit 2 family.</text>
</comment>
<comment type="function">
    <text evidence="5">NDH-1 shuttles electrons from NADH, via FMN and iron-sulfur (Fe-S) centers, to quinones in the respiratory chain. The immediate electron acceptor for the enzyme in this species is believed to be a menaquinone. Couples the redox reaction to proton translocation (for every two electrons transferred, four hydrogen ions are translocated across the cytoplasmic membrane), and thus conserves the redox energy in a proton gradient.</text>
</comment>
<keyword evidence="3 5" id="KW-1133">Transmembrane helix</keyword>
<dbReference type="PANTHER" id="PTHR22773">
    <property type="entry name" value="NADH DEHYDROGENASE"/>
    <property type="match status" value="1"/>
</dbReference>
<feature type="transmembrane region" description="Helical" evidence="5">
    <location>
        <begin position="391"/>
        <end position="410"/>
    </location>
</feature>
<keyword evidence="8" id="KW-0560">Oxidoreductase</keyword>
<comment type="caution">
    <text evidence="8">The sequence shown here is derived from an EMBL/GenBank/DDBJ whole genome shotgun (WGS) entry which is preliminary data.</text>
</comment>
<keyword evidence="5" id="KW-0520">NAD</keyword>
<feature type="transmembrane region" description="Helical" evidence="5">
    <location>
        <begin position="163"/>
        <end position="184"/>
    </location>
</feature>
<dbReference type="GO" id="GO:0048038">
    <property type="term" value="F:quinone binding"/>
    <property type="evidence" value="ECO:0007669"/>
    <property type="project" value="UniProtKB-KW"/>
</dbReference>
<feature type="transmembrane region" description="Helical" evidence="5">
    <location>
        <begin position="348"/>
        <end position="370"/>
    </location>
</feature>
<sequence>MEINELLNYQWSSMMSEFTILLTAVALSLLDLFMPKNRDRAILVWFALAGIALAIVFLIFQLDDGVVTIINQTYRLDSFAKAFKLLMLIGTGLVLLLGVKANDLDEVKGEYPYLLLTGLLGGMMMASSADLITLFVGLELLSLSSYILVGIRKKNQLANEAAFKYIVNGGIATAITLFGMSYLFGLTGETNIYEIQALMGSDIVTENRYIAVFAFLMIFVGLSFKITAAPFHMWAPDVYQGAETPITAYLSVVSKIAGFAIMLRLLMVPFVFAPGTGKVITPDGVSYETLLVSVRPYLVLLAVLTILIGNFIALRQLNAKRLFAYSSIAHAGYLLVPFAALSELVFDAVWFYLAAYLLMNLGAFAVIHALGDETKEVTVDSFAGLFKRSPYVTIAMTIYLLSLAGIPLTAGFIGKFEIFMSALGTEPKRFVLALAMLTGTILSYVYYFGLFIQMYFRPSVTRKPVVASNGLVAVLAITAAGTVILGIFPSVALTFIHDHFQFLEIFNP</sequence>
<feature type="transmembrane region" description="Helical" evidence="5">
    <location>
        <begin position="430"/>
        <end position="450"/>
    </location>
</feature>
<feature type="transmembrane region" description="Helical" evidence="5">
    <location>
        <begin position="12"/>
        <end position="30"/>
    </location>
</feature>
<evidence type="ECO:0000256" key="3">
    <source>
        <dbReference type="ARBA" id="ARBA00022989"/>
    </source>
</evidence>
<feature type="transmembrane region" description="Helical" evidence="5">
    <location>
        <begin position="246"/>
        <end position="272"/>
    </location>
</feature>
<feature type="transmembrane region" description="Helical" evidence="5">
    <location>
        <begin position="111"/>
        <end position="126"/>
    </location>
</feature>
<dbReference type="RefSeq" id="WP_160918198.1">
    <property type="nucleotide sequence ID" value="NZ_WMEY01000001.1"/>
</dbReference>
<dbReference type="HAMAP" id="MF_00445">
    <property type="entry name" value="NDH1_NuoN_1"/>
    <property type="match status" value="1"/>
</dbReference>
<dbReference type="EMBL" id="WMEY01000001">
    <property type="protein sequence ID" value="MYL62343.1"/>
    <property type="molecule type" value="Genomic_DNA"/>
</dbReference>
<dbReference type="GO" id="GO:0005886">
    <property type="term" value="C:plasma membrane"/>
    <property type="evidence" value="ECO:0007669"/>
    <property type="project" value="UniProtKB-SubCell"/>
</dbReference>
<keyword evidence="5" id="KW-0874">Quinone</keyword>
<keyword evidence="4 5" id="KW-0472">Membrane</keyword>
<dbReference type="Proteomes" id="UP000447833">
    <property type="component" value="Unassembled WGS sequence"/>
</dbReference>
<dbReference type="InterPro" id="IPR010096">
    <property type="entry name" value="NADH-Q_OxRdtase_suN/2"/>
</dbReference>
<organism evidence="8 9">
    <name type="scientific">Guptibacillus hwajinpoensis</name>
    <dbReference type="NCBI Taxonomy" id="208199"/>
    <lineage>
        <taxon>Bacteria</taxon>
        <taxon>Bacillati</taxon>
        <taxon>Bacillota</taxon>
        <taxon>Bacilli</taxon>
        <taxon>Bacillales</taxon>
        <taxon>Guptibacillaceae</taxon>
        <taxon>Guptibacillus</taxon>
    </lineage>
</organism>
<feature type="transmembrane region" description="Helical" evidence="5">
    <location>
        <begin position="42"/>
        <end position="62"/>
    </location>
</feature>
<keyword evidence="5" id="KW-0813">Transport</keyword>
<gene>
    <name evidence="5 8" type="primary">nuoN</name>
    <name evidence="8" type="ORF">GLW07_03125</name>
</gene>
<feature type="domain" description="NADH:quinone oxidoreductase/Mrp antiporter transmembrane" evidence="7">
    <location>
        <begin position="293"/>
        <end position="434"/>
    </location>
</feature>
<feature type="transmembrane region" description="Helical" evidence="5">
    <location>
        <begin position="292"/>
        <end position="313"/>
    </location>
</feature>
<comment type="subcellular location">
    <subcellularLocation>
        <location evidence="1 5">Cell membrane</location>
        <topology evidence="1 5">Multi-pass membrane protein</topology>
    </subcellularLocation>
    <subcellularLocation>
        <location evidence="6">Membrane</location>
        <topology evidence="6">Multi-pass membrane protein</topology>
    </subcellularLocation>
</comment>
<reference evidence="8 9" key="1">
    <citation type="submission" date="2019-11" db="EMBL/GenBank/DDBJ databases">
        <title>Genome sequences of 17 halophilic strains isolated from different environments.</title>
        <authorList>
            <person name="Furrow R.E."/>
        </authorList>
    </citation>
    <scope>NUCLEOTIDE SEQUENCE [LARGE SCALE GENOMIC DNA]</scope>
    <source>
        <strain evidence="8 9">22506_14_FS</strain>
    </source>
</reference>
<keyword evidence="5" id="KW-1278">Translocase</keyword>
<dbReference type="GO" id="GO:0042773">
    <property type="term" value="P:ATP synthesis coupled electron transport"/>
    <property type="evidence" value="ECO:0007669"/>
    <property type="project" value="InterPro"/>
</dbReference>
<dbReference type="GO" id="GO:0050136">
    <property type="term" value="F:NADH dehydrogenase (quinone) (non-electrogenic) activity"/>
    <property type="evidence" value="ECO:0007669"/>
    <property type="project" value="UniProtKB-UniRule"/>
</dbReference>
<name>A0A845EU65_9BACL</name>
<dbReference type="AlphaFoldDB" id="A0A845EU65"/>
<feature type="transmembrane region" description="Helical" evidence="5">
    <location>
        <begin position="209"/>
        <end position="234"/>
    </location>
</feature>
<feature type="transmembrane region" description="Helical" evidence="5">
    <location>
        <begin position="471"/>
        <end position="496"/>
    </location>
</feature>
<comment type="catalytic activity">
    <reaction evidence="5">
        <text>a quinone + NADH + 5 H(+)(in) = a quinol + NAD(+) + 4 H(+)(out)</text>
        <dbReference type="Rhea" id="RHEA:57888"/>
        <dbReference type="ChEBI" id="CHEBI:15378"/>
        <dbReference type="ChEBI" id="CHEBI:24646"/>
        <dbReference type="ChEBI" id="CHEBI:57540"/>
        <dbReference type="ChEBI" id="CHEBI:57945"/>
        <dbReference type="ChEBI" id="CHEBI:132124"/>
    </reaction>
</comment>